<comment type="caution">
    <text evidence="1">The sequence shown here is derived from an EMBL/GenBank/DDBJ whole genome shotgun (WGS) entry which is preliminary data.</text>
</comment>
<proteinExistence type="predicted"/>
<gene>
    <name evidence="1" type="ORF">RCL2_001010600</name>
</gene>
<protein>
    <submittedName>
        <fullName evidence="1">Uncharacterized protein</fullName>
    </submittedName>
</protein>
<dbReference type="Proteomes" id="UP000615446">
    <property type="component" value="Unassembled WGS sequence"/>
</dbReference>
<evidence type="ECO:0000313" key="2">
    <source>
        <dbReference type="Proteomes" id="UP000615446"/>
    </source>
</evidence>
<name>A0A8H3QKY3_9GLOM</name>
<organism evidence="1 2">
    <name type="scientific">Rhizophagus clarus</name>
    <dbReference type="NCBI Taxonomy" id="94130"/>
    <lineage>
        <taxon>Eukaryota</taxon>
        <taxon>Fungi</taxon>
        <taxon>Fungi incertae sedis</taxon>
        <taxon>Mucoromycota</taxon>
        <taxon>Glomeromycotina</taxon>
        <taxon>Glomeromycetes</taxon>
        <taxon>Glomerales</taxon>
        <taxon>Glomeraceae</taxon>
        <taxon>Rhizophagus</taxon>
    </lineage>
</organism>
<reference evidence="1" key="1">
    <citation type="submission" date="2019-10" db="EMBL/GenBank/DDBJ databases">
        <title>Conservation and host-specific expression of non-tandemly repeated heterogenous ribosome RNA gene in arbuscular mycorrhizal fungi.</title>
        <authorList>
            <person name="Maeda T."/>
            <person name="Kobayashi Y."/>
            <person name="Nakagawa T."/>
            <person name="Ezawa T."/>
            <person name="Yamaguchi K."/>
            <person name="Bino T."/>
            <person name="Nishimoto Y."/>
            <person name="Shigenobu S."/>
            <person name="Kawaguchi M."/>
        </authorList>
    </citation>
    <scope>NUCLEOTIDE SEQUENCE</scope>
    <source>
        <strain evidence="1">HR1</strain>
    </source>
</reference>
<dbReference type="OrthoDB" id="2403027at2759"/>
<accession>A0A8H3QKY3</accession>
<evidence type="ECO:0000313" key="1">
    <source>
        <dbReference type="EMBL" id="GES82927.1"/>
    </source>
</evidence>
<dbReference type="AlphaFoldDB" id="A0A8H3QKY3"/>
<sequence>MKLATFWVNARVIASLFKYIEKFSIEIFDFNLIGSTAYIPLLETLLKRNNEIINIQNNDNWYFRWNVLGALHPIKVHPERNPHRLYENFVKELNMKDIPIPVSVSTPVYKKFEENNPEISLCIYEWHN</sequence>
<dbReference type="EMBL" id="BLAL01000065">
    <property type="protein sequence ID" value="GES82927.1"/>
    <property type="molecule type" value="Genomic_DNA"/>
</dbReference>